<sequence>MKAKIIGIAIVVAVVVSVISAILFAGPVEVSTEPEDEFAHWNRSEHFGVNKYEYKIGENIFFIARDLSPYDVGSIAFVMPNGTTKYIVIPFDGSIKSGFNQYFKPSLSKARGICSTADLIGEWSVVFQGTRYEPLKFKIINETIPSEIAIFERVC</sequence>
<evidence type="ECO:0000313" key="1">
    <source>
        <dbReference type="EMBL" id="CDI06312.1"/>
    </source>
</evidence>
<dbReference type="AlphaFoldDB" id="V6AUW1"/>
<protein>
    <submittedName>
        <fullName evidence="1">Uncharacterized protein</fullName>
    </submittedName>
</protein>
<gene>
    <name evidence="1" type="ORF">NITUZ_40478</name>
</gene>
<dbReference type="EMBL" id="CBTY010000009">
    <property type="protein sequence ID" value="CDI06312.1"/>
    <property type="molecule type" value="Genomic_DNA"/>
</dbReference>
<keyword evidence="2" id="KW-1185">Reference proteome</keyword>
<proteinExistence type="predicted"/>
<organism evidence="1 2">
    <name type="scientific">Candidatus Nitrosotenuis uzonensis</name>
    <dbReference type="NCBI Taxonomy" id="1407055"/>
    <lineage>
        <taxon>Archaea</taxon>
        <taxon>Nitrososphaerota</taxon>
        <taxon>Candidatus Nitrosotenuis</taxon>
    </lineage>
</organism>
<dbReference type="STRING" id="1407055.NITUZ_40478"/>
<name>V6AUW1_9ARCH</name>
<dbReference type="Proteomes" id="UP000018159">
    <property type="component" value="Unassembled WGS sequence"/>
</dbReference>
<evidence type="ECO:0000313" key="2">
    <source>
        <dbReference type="Proteomes" id="UP000018159"/>
    </source>
</evidence>
<dbReference type="OrthoDB" id="2835at2157"/>
<reference evidence="1 2" key="1">
    <citation type="journal article" date="2013" name="PLoS ONE">
        <title>Enrichment and Genome Sequence of the Group I.1a Ammonia-Oxidizing Archaeon ?Ca. Nitrosotenuis uzonensis? Representing a Clade Globally.</title>
        <authorList>
            <person name="Lebedeva E.V."/>
            <person name="Hatzenpichler R."/>
            <person name="Pelletier E."/>
            <person name="Schuster N."/>
            <person name="Hauzmayer S."/>
            <person name="Bulaev A."/>
            <person name="Grigor'eva N.V."/>
            <person name="Galushko A."/>
            <person name="Schmid M."/>
            <person name="Palatinszky M."/>
            <person name="Le Paslier D."/>
            <person name="Daims H."/>
            <person name="Wagner M."/>
        </authorList>
    </citation>
    <scope>NUCLEOTIDE SEQUENCE [LARGE SCALE GENOMIC DNA]</scope>
    <source>
        <strain evidence="1 2">N4</strain>
    </source>
</reference>
<dbReference type="RefSeq" id="WP_052370130.1">
    <property type="nucleotide sequence ID" value="NZ_CBTY010000009.1"/>
</dbReference>
<accession>V6AUW1</accession>
<comment type="caution">
    <text evidence="1">The sequence shown here is derived from an EMBL/GenBank/DDBJ whole genome shotgun (WGS) entry which is preliminary data.</text>
</comment>